<dbReference type="GO" id="GO:0016787">
    <property type="term" value="F:hydrolase activity"/>
    <property type="evidence" value="ECO:0007669"/>
    <property type="project" value="UniProtKB-KW"/>
</dbReference>
<evidence type="ECO:0000313" key="4">
    <source>
        <dbReference type="EMBL" id="QBI03589.1"/>
    </source>
</evidence>
<evidence type="ECO:0000259" key="2">
    <source>
        <dbReference type="Pfam" id="PF20434"/>
    </source>
</evidence>
<reference evidence="3" key="1">
    <citation type="journal article" date="2014" name="Int. J. Syst. Evol. Microbiol.">
        <title>Complete genome sequence of Corynebacterium casei LMG S-19264T (=DSM 44701T), isolated from a smear-ripened cheese.</title>
        <authorList>
            <consortium name="US DOE Joint Genome Institute (JGI-PGF)"/>
            <person name="Walter F."/>
            <person name="Albersmeier A."/>
            <person name="Kalinowski J."/>
            <person name="Ruckert C."/>
        </authorList>
    </citation>
    <scope>NUCLEOTIDE SEQUENCE</scope>
    <source>
        <strain evidence="3">KCTC 12343</strain>
    </source>
</reference>
<dbReference type="AlphaFoldDB" id="A0A411X3K8"/>
<feature type="signal peptide" evidence="1">
    <location>
        <begin position="1"/>
        <end position="25"/>
    </location>
</feature>
<reference evidence="4 5" key="2">
    <citation type="submission" date="2019-02" db="EMBL/GenBank/DDBJ databases">
        <title>Draft Genome Sequences of Six Type Strains of the Genus Massilia.</title>
        <authorList>
            <person name="Miess H."/>
            <person name="Frediansyhah A."/>
            <person name="Gross H."/>
        </authorList>
    </citation>
    <scope>NUCLEOTIDE SEQUENCE [LARGE SCALE GENOMIC DNA]</scope>
    <source>
        <strain evidence="4 5">DSM 17472</strain>
    </source>
</reference>
<dbReference type="EMBL" id="BMWV01000008">
    <property type="protein sequence ID" value="GGY51221.1"/>
    <property type="molecule type" value="Genomic_DNA"/>
</dbReference>
<dbReference type="EMBL" id="CP036401">
    <property type="protein sequence ID" value="QBI03589.1"/>
    <property type="molecule type" value="Genomic_DNA"/>
</dbReference>
<organism evidence="3 6">
    <name type="scientific">Pseudoduganella albidiflava</name>
    <dbReference type="NCBI Taxonomy" id="321983"/>
    <lineage>
        <taxon>Bacteria</taxon>
        <taxon>Pseudomonadati</taxon>
        <taxon>Pseudomonadota</taxon>
        <taxon>Betaproteobacteria</taxon>
        <taxon>Burkholderiales</taxon>
        <taxon>Oxalobacteraceae</taxon>
        <taxon>Telluria group</taxon>
        <taxon>Pseudoduganella</taxon>
    </lineage>
</organism>
<dbReference type="InterPro" id="IPR048124">
    <property type="entry name" value="Tannase_B"/>
</dbReference>
<gene>
    <name evidence="4" type="ORF">EYF70_24245</name>
    <name evidence="3" type="ORF">GCM10007387_37020</name>
</gene>
<reference evidence="3" key="3">
    <citation type="submission" date="2022-12" db="EMBL/GenBank/DDBJ databases">
        <authorList>
            <person name="Sun Q."/>
            <person name="Kim S."/>
        </authorList>
    </citation>
    <scope>NUCLEOTIDE SEQUENCE</scope>
    <source>
        <strain evidence="3">KCTC 12343</strain>
    </source>
</reference>
<name>A0A411X3K8_9BURK</name>
<dbReference type="RefSeq" id="WP_131147687.1">
    <property type="nucleotide sequence ID" value="NZ_BMWV01000008.1"/>
</dbReference>
<dbReference type="Gene3D" id="3.40.50.1820">
    <property type="entry name" value="alpha/beta hydrolase"/>
    <property type="match status" value="1"/>
</dbReference>
<dbReference type="OrthoDB" id="923957at2"/>
<dbReference type="Pfam" id="PF20434">
    <property type="entry name" value="BD-FAE"/>
    <property type="match status" value="1"/>
</dbReference>
<proteinExistence type="predicted"/>
<dbReference type="Proteomes" id="UP000628442">
    <property type="component" value="Unassembled WGS sequence"/>
</dbReference>
<dbReference type="SUPFAM" id="SSF53474">
    <property type="entry name" value="alpha/beta-Hydrolases"/>
    <property type="match status" value="1"/>
</dbReference>
<keyword evidence="5" id="KW-1185">Reference proteome</keyword>
<evidence type="ECO:0000313" key="6">
    <source>
        <dbReference type="Proteomes" id="UP000628442"/>
    </source>
</evidence>
<dbReference type="Proteomes" id="UP000292307">
    <property type="component" value="Chromosome"/>
</dbReference>
<feature type="domain" description="BD-FAE-like" evidence="2">
    <location>
        <begin position="104"/>
        <end position="232"/>
    </location>
</feature>
<evidence type="ECO:0000256" key="1">
    <source>
        <dbReference type="SAM" id="SignalP"/>
    </source>
</evidence>
<keyword evidence="3" id="KW-0378">Hydrolase</keyword>
<evidence type="ECO:0000313" key="3">
    <source>
        <dbReference type="EMBL" id="GGY51221.1"/>
    </source>
</evidence>
<protein>
    <submittedName>
        <fullName evidence="3">Alpha/beta hydrolase</fullName>
    </submittedName>
</protein>
<sequence>MHQKNTTLKACALGASLLLALAACGSGNDSNAAAAVGVSDSALVFDSAKYTTINVTIDGAQVPVRWYREVCYVAKPVAMAATQTALNGSSTTIANTACGYQSMNIFVPESAAASNDTALYFAVNNSGWFASYIRASVADGASFDSATSHVGAALKAGYVFIDVATRSRGVAAADGSWPGKAPAPVVDAKAAIRYLRLNDARMPGSASRIVVNGTSGGGALSSIIGASGNSADYLPYLASVGAAGIDASGQSTLRDDVLAINAYCPITDLGNADLHYEWLYTAFGTRAAVGRNPNPSGSAQLAAKFSAYQQGLKLANSDGAALTADNMMDQIRQEVIRSAEVYMAAGGTIPDLGEAMPYTSAGAAKSYINDWLDVDNGARKVVSLDMEKYLKFVATQATLKAAPAFDQTGMSVTAASGESNLFGTDSQKYSNFTEYGWDNNDAHGDGIGYDDTGITGSRHFSLAATPIMTQVKLVNPMAYIGTGGSSGADTAPYWYVRHGTRDRDTAFTVSINLARALQADPNVQEVNYRLAWNQPHAGNYDVPEAMAWIAQALKAAAAKGL</sequence>
<keyword evidence="1" id="KW-0732">Signal</keyword>
<dbReference type="InterPro" id="IPR029058">
    <property type="entry name" value="AB_hydrolase_fold"/>
</dbReference>
<accession>A0A411X3K8</accession>
<dbReference type="InterPro" id="IPR049492">
    <property type="entry name" value="BD-FAE-like_dom"/>
</dbReference>
<dbReference type="NCBIfam" id="NF041556">
    <property type="entry name" value="tannase_B"/>
    <property type="match status" value="1"/>
</dbReference>
<feature type="chain" id="PRO_5044601912" evidence="1">
    <location>
        <begin position="26"/>
        <end position="561"/>
    </location>
</feature>
<evidence type="ECO:0000313" key="5">
    <source>
        <dbReference type="Proteomes" id="UP000292307"/>
    </source>
</evidence>
<dbReference type="PROSITE" id="PS51257">
    <property type="entry name" value="PROKAR_LIPOPROTEIN"/>
    <property type="match status" value="1"/>
</dbReference>